<reference evidence="1 2" key="1">
    <citation type="submission" date="2024-09" db="EMBL/GenBank/DDBJ databases">
        <authorList>
            <person name="Sun Q."/>
            <person name="Mori K."/>
        </authorList>
    </citation>
    <scope>NUCLEOTIDE SEQUENCE [LARGE SCALE GENOMIC DNA]</scope>
    <source>
        <strain evidence="1 2">CECT 7682</strain>
    </source>
</reference>
<evidence type="ECO:0000313" key="1">
    <source>
        <dbReference type="EMBL" id="MFB9213413.1"/>
    </source>
</evidence>
<dbReference type="RefSeq" id="WP_290249056.1">
    <property type="nucleotide sequence ID" value="NZ_JAUFQT010000002.1"/>
</dbReference>
<proteinExistence type="predicted"/>
<organism evidence="1 2">
    <name type="scientific">Echinicola jeungdonensis</name>
    <dbReference type="NCBI Taxonomy" id="709343"/>
    <lineage>
        <taxon>Bacteria</taxon>
        <taxon>Pseudomonadati</taxon>
        <taxon>Bacteroidota</taxon>
        <taxon>Cytophagia</taxon>
        <taxon>Cytophagales</taxon>
        <taxon>Cyclobacteriaceae</taxon>
        <taxon>Echinicola</taxon>
    </lineage>
</organism>
<evidence type="ECO:0000313" key="2">
    <source>
        <dbReference type="Proteomes" id="UP001589654"/>
    </source>
</evidence>
<dbReference type="Gene3D" id="3.90.1140.10">
    <property type="entry name" value="Cyclic phosphodiesterase"/>
    <property type="match status" value="1"/>
</dbReference>
<dbReference type="SUPFAM" id="SSF55144">
    <property type="entry name" value="LigT-like"/>
    <property type="match status" value="1"/>
</dbReference>
<gene>
    <name evidence="1" type="ORF">ACFFUR_16475</name>
</gene>
<sequence length="227" mass="26750">MNLEKHYTHLYEEAIHKITLDQNFKDSWLDNPNDNRYGITLLARPDPNCIQSIQSFLNQLRIIEPEQYYYPSSDIHLTVMSLISCYPGFELERVNVSDYVKLVGESLKGIKPFNIKLEGITASPSCIMVQGFPSNGRLKQIRDQLRQQFNNGNLEHTIDKRYSLQTAHNTVTRFKSTIQNKGEFLDLLHRYRYFDFGTFEINSMELVFNDWYQLKNKVKVLHRYSLD</sequence>
<name>A0ABV5J994_9BACT</name>
<protein>
    <submittedName>
        <fullName evidence="1">2'-5' RNA ligase family protein</fullName>
    </submittedName>
</protein>
<dbReference type="EMBL" id="JBHMEW010000068">
    <property type="protein sequence ID" value="MFB9213413.1"/>
    <property type="molecule type" value="Genomic_DNA"/>
</dbReference>
<accession>A0ABV5J994</accession>
<keyword evidence="1" id="KW-0436">Ligase</keyword>
<dbReference type="InterPro" id="IPR009097">
    <property type="entry name" value="Cyclic_Pdiesterase"/>
</dbReference>
<keyword evidence="2" id="KW-1185">Reference proteome</keyword>
<comment type="caution">
    <text evidence="1">The sequence shown here is derived from an EMBL/GenBank/DDBJ whole genome shotgun (WGS) entry which is preliminary data.</text>
</comment>
<dbReference type="Proteomes" id="UP001589654">
    <property type="component" value="Unassembled WGS sequence"/>
</dbReference>
<dbReference type="GO" id="GO:0016874">
    <property type="term" value="F:ligase activity"/>
    <property type="evidence" value="ECO:0007669"/>
    <property type="project" value="UniProtKB-KW"/>
</dbReference>